<sequence>MSISRFQRIGKARAYFFLAFLTRLGAGAAFLGSKNGHLCKAQACSAGILATAKPMTRPITMAQVSRSWPATSKPMNTMATMKLTICEAFDCLAVTRPAFMGTSPRNRPQGAHMTPSTTLITVDTVVTSIMFLC</sequence>
<keyword evidence="1" id="KW-0812">Transmembrane</keyword>
<name>A0A2U2RUS8_BIFLN</name>
<evidence type="ECO:0000313" key="2">
    <source>
        <dbReference type="EMBL" id="PWH09618.1"/>
    </source>
</evidence>
<feature type="transmembrane region" description="Helical" evidence="1">
    <location>
        <begin position="12"/>
        <end position="32"/>
    </location>
</feature>
<keyword evidence="1" id="KW-1133">Transmembrane helix</keyword>
<comment type="caution">
    <text evidence="2">The sequence shown here is derived from an EMBL/GenBank/DDBJ whole genome shotgun (WGS) entry which is preliminary data.</text>
</comment>
<organism evidence="2 3">
    <name type="scientific">Bifidobacterium longum</name>
    <dbReference type="NCBI Taxonomy" id="216816"/>
    <lineage>
        <taxon>Bacteria</taxon>
        <taxon>Bacillati</taxon>
        <taxon>Actinomycetota</taxon>
        <taxon>Actinomycetes</taxon>
        <taxon>Bifidobacteriales</taxon>
        <taxon>Bifidobacteriaceae</taxon>
        <taxon>Bifidobacterium</taxon>
    </lineage>
</organism>
<dbReference type="EMBL" id="PHUM01000002">
    <property type="protein sequence ID" value="PWH09618.1"/>
    <property type="molecule type" value="Genomic_DNA"/>
</dbReference>
<reference evidence="2 3" key="1">
    <citation type="submission" date="2017-11" db="EMBL/GenBank/DDBJ databases">
        <title>Draft genome sequence of Bifidobacterium longum UMA026, isolated from Holstein dairy cow feces.</title>
        <authorList>
            <person name="Albert K."/>
            <person name="Sela D.A."/>
        </authorList>
    </citation>
    <scope>NUCLEOTIDE SEQUENCE [LARGE SCALE GENOMIC DNA]</scope>
    <source>
        <strain evidence="2 3">UMA026</strain>
    </source>
</reference>
<dbReference type="AlphaFoldDB" id="A0A2U2RUS8"/>
<protein>
    <submittedName>
        <fullName evidence="2">Uncharacterized protein</fullName>
    </submittedName>
</protein>
<gene>
    <name evidence="2" type="ORF">CWE05_02445</name>
</gene>
<accession>A0A2U2RUS8</accession>
<evidence type="ECO:0000256" key="1">
    <source>
        <dbReference type="SAM" id="Phobius"/>
    </source>
</evidence>
<dbReference type="Proteomes" id="UP000245582">
    <property type="component" value="Unassembled WGS sequence"/>
</dbReference>
<proteinExistence type="predicted"/>
<keyword evidence="1" id="KW-0472">Membrane</keyword>
<evidence type="ECO:0000313" key="3">
    <source>
        <dbReference type="Proteomes" id="UP000245582"/>
    </source>
</evidence>